<organism evidence="2 3">
    <name type="scientific">Chitinophaga barathri</name>
    <dbReference type="NCBI Taxonomy" id="1647451"/>
    <lineage>
        <taxon>Bacteria</taxon>
        <taxon>Pseudomonadati</taxon>
        <taxon>Bacteroidota</taxon>
        <taxon>Chitinophagia</taxon>
        <taxon>Chitinophagales</taxon>
        <taxon>Chitinophagaceae</taxon>
        <taxon>Chitinophaga</taxon>
    </lineage>
</organism>
<dbReference type="EMBL" id="RMBX01000011">
    <property type="protein sequence ID" value="RPD39535.1"/>
    <property type="molecule type" value="Genomic_DNA"/>
</dbReference>
<sequence length="97" mass="10690">MPGIYVSKPRKEPEVKHEDYDRSALRSLERFKKVTTMAVTGTGCAGLADSFIGPYITANVSDAFLVKSLSLVLLIVSLAAGAWIGYYSDRKKPRRPL</sequence>
<keyword evidence="1" id="KW-0812">Transmembrane</keyword>
<keyword evidence="1" id="KW-0472">Membrane</keyword>
<accession>A0A3N4M8F3</accession>
<reference evidence="3" key="1">
    <citation type="submission" date="2018-11" db="EMBL/GenBank/DDBJ databases">
        <title>Chitinophaga lutea sp.nov., isolate from arsenic contaminated soil.</title>
        <authorList>
            <person name="Zong Y."/>
        </authorList>
    </citation>
    <scope>NUCLEOTIDE SEQUENCE [LARGE SCALE GENOMIC DNA]</scope>
    <source>
        <strain evidence="3">YLT18</strain>
    </source>
</reference>
<evidence type="ECO:0000256" key="1">
    <source>
        <dbReference type="SAM" id="Phobius"/>
    </source>
</evidence>
<feature type="transmembrane region" description="Helical" evidence="1">
    <location>
        <begin position="34"/>
        <end position="56"/>
    </location>
</feature>
<dbReference type="AlphaFoldDB" id="A0A3N4M8F3"/>
<feature type="transmembrane region" description="Helical" evidence="1">
    <location>
        <begin position="68"/>
        <end position="87"/>
    </location>
</feature>
<comment type="caution">
    <text evidence="2">The sequence shown here is derived from an EMBL/GenBank/DDBJ whole genome shotgun (WGS) entry which is preliminary data.</text>
</comment>
<dbReference type="RefSeq" id="WP_120518181.1">
    <property type="nucleotide sequence ID" value="NZ_QXZY01000011.1"/>
</dbReference>
<name>A0A3N4M8F3_9BACT</name>
<evidence type="ECO:0000313" key="3">
    <source>
        <dbReference type="Proteomes" id="UP000279089"/>
    </source>
</evidence>
<evidence type="ECO:0000313" key="2">
    <source>
        <dbReference type="EMBL" id="RPD39535.1"/>
    </source>
</evidence>
<proteinExistence type="predicted"/>
<keyword evidence="1" id="KW-1133">Transmembrane helix</keyword>
<dbReference type="Proteomes" id="UP000279089">
    <property type="component" value="Unassembled WGS sequence"/>
</dbReference>
<protein>
    <submittedName>
        <fullName evidence="2">Uncharacterized protein</fullName>
    </submittedName>
</protein>
<keyword evidence="3" id="KW-1185">Reference proteome</keyword>
<gene>
    <name evidence="2" type="ORF">EG028_20690</name>
</gene>